<dbReference type="Gene3D" id="3.40.190.10">
    <property type="entry name" value="Periplasmic binding protein-like II"/>
    <property type="match status" value="2"/>
</dbReference>
<proteinExistence type="predicted"/>
<comment type="caution">
    <text evidence="3">The sequence shown here is derived from an EMBL/GenBank/DDBJ whole genome shotgun (WGS) entry which is preliminary data.</text>
</comment>
<dbReference type="EMBL" id="BAAACF010000003">
    <property type="protein sequence ID" value="GAA0727325.1"/>
    <property type="molecule type" value="Genomic_DNA"/>
</dbReference>
<protein>
    <submittedName>
        <fullName evidence="3">ABC transporter substrate-binding protein</fullName>
    </submittedName>
</protein>
<feature type="signal peptide" evidence="2">
    <location>
        <begin position="1"/>
        <end position="20"/>
    </location>
</feature>
<keyword evidence="4" id="KW-1185">Reference proteome</keyword>
<dbReference type="CDD" id="cd13589">
    <property type="entry name" value="PBP2_polyamine_RpCGA009"/>
    <property type="match status" value="1"/>
</dbReference>
<dbReference type="InterPro" id="IPR006059">
    <property type="entry name" value="SBP"/>
</dbReference>
<organism evidence="3 4">
    <name type="scientific">Clostridium malenominatum</name>
    <dbReference type="NCBI Taxonomy" id="1539"/>
    <lineage>
        <taxon>Bacteria</taxon>
        <taxon>Bacillati</taxon>
        <taxon>Bacillota</taxon>
        <taxon>Clostridia</taxon>
        <taxon>Eubacteriales</taxon>
        <taxon>Clostridiaceae</taxon>
        <taxon>Clostridium</taxon>
    </lineage>
</organism>
<dbReference type="PROSITE" id="PS51257">
    <property type="entry name" value="PROKAR_LIPOPROTEIN"/>
    <property type="match status" value="1"/>
</dbReference>
<evidence type="ECO:0000256" key="2">
    <source>
        <dbReference type="SAM" id="SignalP"/>
    </source>
</evidence>
<dbReference type="PANTHER" id="PTHR30006">
    <property type="entry name" value="THIAMINE-BINDING PERIPLASMIC PROTEIN-RELATED"/>
    <property type="match status" value="1"/>
</dbReference>
<evidence type="ECO:0000313" key="4">
    <source>
        <dbReference type="Proteomes" id="UP001500339"/>
    </source>
</evidence>
<feature type="chain" id="PRO_5046374510" evidence="2">
    <location>
        <begin position="21"/>
        <end position="351"/>
    </location>
</feature>
<accession>A0ABP3UDR4</accession>
<dbReference type="Pfam" id="PF13416">
    <property type="entry name" value="SBP_bac_8"/>
    <property type="match status" value="1"/>
</dbReference>
<reference evidence="4" key="1">
    <citation type="journal article" date="2019" name="Int. J. Syst. Evol. Microbiol.">
        <title>The Global Catalogue of Microorganisms (GCM) 10K type strain sequencing project: providing services to taxonomists for standard genome sequencing and annotation.</title>
        <authorList>
            <consortium name="The Broad Institute Genomics Platform"/>
            <consortium name="The Broad Institute Genome Sequencing Center for Infectious Disease"/>
            <person name="Wu L."/>
            <person name="Ma J."/>
        </authorList>
    </citation>
    <scope>NUCLEOTIDE SEQUENCE [LARGE SCALE GENOMIC DNA]</scope>
    <source>
        <strain evidence="4">JCM 1405</strain>
    </source>
</reference>
<keyword evidence="1 2" id="KW-0732">Signal</keyword>
<gene>
    <name evidence="3" type="ORF">GCM10008905_24810</name>
</gene>
<dbReference type="RefSeq" id="WP_343770138.1">
    <property type="nucleotide sequence ID" value="NZ_BAAACF010000003.1"/>
</dbReference>
<name>A0ABP3UDR4_9CLOT</name>
<dbReference type="PRINTS" id="PR00909">
    <property type="entry name" value="SPERMDNBNDNG"/>
</dbReference>
<evidence type="ECO:0000256" key="1">
    <source>
        <dbReference type="ARBA" id="ARBA00022729"/>
    </source>
</evidence>
<sequence length="351" mass="38870">MKRRLISLTLALTTVLTFTACGSKEKVQEGNKEPRKLVISTWGLNEDLLQQNVFKPFEEKNNVKIVLEVGNNSERLTKLKNNPNSEIDLMYLAEAFSDQGATDGIFEKIDLSKVPNAAKLTPKAKELAEQGYNVPYTLNRIAIAYNPAKTGFEIKSWKDLWKPELKGKIAIPDITTTFGPSMVFAAATKAGATKDNMDAAFKALEELKPNVVKTYSKSSDLTNMFASGEIVAAATADFVFGNISKASPEVKYINPEEGAFLNFNTISISKNSKNKDLALEFINYALSEEVQTRTAKALGESPVNVDVKLTAEESKNLTYGETVGKSSALDYKFVNPLMKDWIDKWNRILNQ</sequence>
<dbReference type="SUPFAM" id="SSF53850">
    <property type="entry name" value="Periplasmic binding protein-like II"/>
    <property type="match status" value="1"/>
</dbReference>
<dbReference type="InterPro" id="IPR001188">
    <property type="entry name" value="Sperm_putr-bd"/>
</dbReference>
<dbReference type="Proteomes" id="UP001500339">
    <property type="component" value="Unassembled WGS sequence"/>
</dbReference>
<dbReference type="PANTHER" id="PTHR30006:SF2">
    <property type="entry name" value="ABC TRANSPORTER SUBSTRATE-BINDING PROTEIN"/>
    <property type="match status" value="1"/>
</dbReference>
<evidence type="ECO:0000313" key="3">
    <source>
        <dbReference type="EMBL" id="GAA0727325.1"/>
    </source>
</evidence>